<dbReference type="InterPro" id="IPR029044">
    <property type="entry name" value="Nucleotide-diphossugar_trans"/>
</dbReference>
<reference evidence="3" key="1">
    <citation type="submission" date="2020-06" db="EMBL/GenBank/DDBJ databases">
        <authorList>
            <consortium name="Plant Systems Biology data submission"/>
        </authorList>
    </citation>
    <scope>NUCLEOTIDE SEQUENCE</scope>
    <source>
        <strain evidence="3">D6</strain>
    </source>
</reference>
<dbReference type="EMBL" id="CAICTM010000269">
    <property type="protein sequence ID" value="CAB9506543.1"/>
    <property type="molecule type" value="Genomic_DNA"/>
</dbReference>
<protein>
    <submittedName>
        <fullName evidence="3">Glycosyltransferase (GlcNAc)</fullName>
    </submittedName>
</protein>
<keyword evidence="2" id="KW-1133">Transmembrane helix</keyword>
<evidence type="ECO:0000313" key="3">
    <source>
        <dbReference type="EMBL" id="CAB9506543.1"/>
    </source>
</evidence>
<evidence type="ECO:0000256" key="2">
    <source>
        <dbReference type="SAM" id="Phobius"/>
    </source>
</evidence>
<keyword evidence="2" id="KW-0472">Membrane</keyword>
<dbReference type="InterPro" id="IPR021067">
    <property type="entry name" value="Glycosyltransferase"/>
</dbReference>
<dbReference type="PANTHER" id="PTHR34496">
    <property type="entry name" value="GLCNAC TRANSFERASE-RELATED"/>
    <property type="match status" value="1"/>
</dbReference>
<dbReference type="PANTHER" id="PTHR34496:SF10">
    <property type="entry name" value="GLCNAC TRANSFERASE"/>
    <property type="match status" value="1"/>
</dbReference>
<keyword evidence="4" id="KW-1185">Reference proteome</keyword>
<sequence length="494" mass="55969">MGMLVSAIDVLVGCFFAAWLSLIVYFADGDINRPLKLEIHPQHLGPISRPSSSASASASASASSSTSGPLTVLEISEYLSGWISDLHAHLALSKKAKAEGIWEAFHNFTAHTLYPWDQKYLQRMPPRRHDGSIFLSLASYRDENCLATMSQAYQKAKYADKLFVGLIQQRCYKDCRTGIMEDGKSRPQPEPDPDCHKDFCASTIGKPHCQAGRIRALHIQEPDSLGPYMARYFASKLWSGEEWFMQIDSHMTFAQDWDHISIDGLQKAPSQKPVLSHYPPPHLQDLKQFETKPSSRICGPIFTSETIRLEGSLVYDHEKLSTPRFSPFTGAGYFVAHSSFLKEVPFDPFLPWIFMGEEIIMSSRLWTSGYDMFSPAQAVVGHIYFRRHQPKFWESVHRAFTPGVHNPLEELILDRIKCQLGFPEASRDMIPKSLLTAVHHYTMGKVRPLHDYMKMIGMNAATKEVTPMKWCEQGQPPPGFEQYASLYSSQQQQQ</sequence>
<comment type="caution">
    <text evidence="3">The sequence shown here is derived from an EMBL/GenBank/DDBJ whole genome shotgun (WGS) entry which is preliminary data.</text>
</comment>
<dbReference type="SUPFAM" id="SSF53448">
    <property type="entry name" value="Nucleotide-diphospho-sugar transferases"/>
    <property type="match status" value="1"/>
</dbReference>
<proteinExistence type="predicted"/>
<evidence type="ECO:0000313" key="4">
    <source>
        <dbReference type="Proteomes" id="UP001153069"/>
    </source>
</evidence>
<evidence type="ECO:0000256" key="1">
    <source>
        <dbReference type="SAM" id="MobiDB-lite"/>
    </source>
</evidence>
<feature type="compositionally biased region" description="Low complexity" evidence="1">
    <location>
        <begin position="51"/>
        <end position="65"/>
    </location>
</feature>
<keyword evidence="2" id="KW-0812">Transmembrane</keyword>
<dbReference type="AlphaFoldDB" id="A0A9N8H9C5"/>
<feature type="transmembrane region" description="Helical" evidence="2">
    <location>
        <begin position="6"/>
        <end position="27"/>
    </location>
</feature>
<accession>A0A9N8H9C5</accession>
<feature type="region of interest" description="Disordered" evidence="1">
    <location>
        <begin position="48"/>
        <end position="67"/>
    </location>
</feature>
<organism evidence="3 4">
    <name type="scientific">Seminavis robusta</name>
    <dbReference type="NCBI Taxonomy" id="568900"/>
    <lineage>
        <taxon>Eukaryota</taxon>
        <taxon>Sar</taxon>
        <taxon>Stramenopiles</taxon>
        <taxon>Ochrophyta</taxon>
        <taxon>Bacillariophyta</taxon>
        <taxon>Bacillariophyceae</taxon>
        <taxon>Bacillariophycidae</taxon>
        <taxon>Naviculales</taxon>
        <taxon>Naviculaceae</taxon>
        <taxon>Seminavis</taxon>
    </lineage>
</organism>
<dbReference type="OrthoDB" id="76265at2759"/>
<dbReference type="Gene3D" id="3.90.550.10">
    <property type="entry name" value="Spore Coat Polysaccharide Biosynthesis Protein SpsA, Chain A"/>
    <property type="match status" value="1"/>
</dbReference>
<gene>
    <name evidence="3" type="ORF">SEMRO_270_G104320.1</name>
</gene>
<dbReference type="Proteomes" id="UP001153069">
    <property type="component" value="Unassembled WGS sequence"/>
</dbReference>
<dbReference type="Pfam" id="PF11397">
    <property type="entry name" value="GlcNAc"/>
    <property type="match status" value="1"/>
</dbReference>
<name>A0A9N8H9C5_9STRA</name>